<evidence type="ECO:0000313" key="2">
    <source>
        <dbReference type="Proteomes" id="UP000027138"/>
    </source>
</evidence>
<dbReference type="EMBL" id="KK914197">
    <property type="protein sequence ID" value="KDP47116.1"/>
    <property type="molecule type" value="Genomic_DNA"/>
</dbReference>
<keyword evidence="2" id="KW-1185">Reference proteome</keyword>
<name>A0A067LF63_JATCU</name>
<protein>
    <submittedName>
        <fullName evidence="1">Uncharacterized protein</fullName>
    </submittedName>
</protein>
<evidence type="ECO:0000313" key="1">
    <source>
        <dbReference type="EMBL" id="KDP47116.1"/>
    </source>
</evidence>
<accession>A0A067LF63</accession>
<gene>
    <name evidence="1" type="ORF">JCGZ_03924</name>
</gene>
<proteinExistence type="predicted"/>
<organism evidence="1 2">
    <name type="scientific">Jatropha curcas</name>
    <name type="common">Barbados nut</name>
    <dbReference type="NCBI Taxonomy" id="180498"/>
    <lineage>
        <taxon>Eukaryota</taxon>
        <taxon>Viridiplantae</taxon>
        <taxon>Streptophyta</taxon>
        <taxon>Embryophyta</taxon>
        <taxon>Tracheophyta</taxon>
        <taxon>Spermatophyta</taxon>
        <taxon>Magnoliopsida</taxon>
        <taxon>eudicotyledons</taxon>
        <taxon>Gunneridae</taxon>
        <taxon>Pentapetalae</taxon>
        <taxon>rosids</taxon>
        <taxon>fabids</taxon>
        <taxon>Malpighiales</taxon>
        <taxon>Euphorbiaceae</taxon>
        <taxon>Crotonoideae</taxon>
        <taxon>Jatropheae</taxon>
        <taxon>Jatropha</taxon>
    </lineage>
</organism>
<sequence length="67" mass="7630">MADIPTNDNSLTLEALQDMLATLLKKQEESFYSILTNALNRQRLAILEEVKDMFHKHIPSHSSTTSK</sequence>
<dbReference type="AlphaFoldDB" id="A0A067LF63"/>
<dbReference type="Proteomes" id="UP000027138">
    <property type="component" value="Unassembled WGS sequence"/>
</dbReference>
<reference evidence="1 2" key="1">
    <citation type="journal article" date="2014" name="PLoS ONE">
        <title>Global Analysis of Gene Expression Profiles in Physic Nut (Jatropha curcas L.) Seedlings Exposed to Salt Stress.</title>
        <authorList>
            <person name="Zhang L."/>
            <person name="Zhang C."/>
            <person name="Wu P."/>
            <person name="Chen Y."/>
            <person name="Li M."/>
            <person name="Jiang H."/>
            <person name="Wu G."/>
        </authorList>
    </citation>
    <scope>NUCLEOTIDE SEQUENCE [LARGE SCALE GENOMIC DNA]</scope>
    <source>
        <strain evidence="2">cv. GZQX0401</strain>
        <tissue evidence="1">Young leaves</tissue>
    </source>
</reference>